<dbReference type="InterPro" id="IPR016160">
    <property type="entry name" value="Ald_DH_CS_CYS"/>
</dbReference>
<dbReference type="FunFam" id="3.40.605.10:FF:000005">
    <property type="entry name" value="Succinate-semialdehyde dehydrogenase I"/>
    <property type="match status" value="1"/>
</dbReference>
<dbReference type="InterPro" id="IPR010102">
    <property type="entry name" value="Succ_semiAld_DH"/>
</dbReference>
<proteinExistence type="inferred from homology"/>
<dbReference type="RefSeq" id="WP_085757949.1">
    <property type="nucleotide sequence ID" value="NZ_CP019343.1"/>
</dbReference>
<dbReference type="AlphaFoldDB" id="A0A1X9NE57"/>
<feature type="domain" description="Aldehyde dehydrogenase" evidence="5">
    <location>
        <begin position="21"/>
        <end position="481"/>
    </location>
</feature>
<dbReference type="SUPFAM" id="SSF53720">
    <property type="entry name" value="ALDH-like"/>
    <property type="match status" value="1"/>
</dbReference>
<evidence type="ECO:0000256" key="2">
    <source>
        <dbReference type="ARBA" id="ARBA00023002"/>
    </source>
</evidence>
<dbReference type="Gene3D" id="3.40.605.10">
    <property type="entry name" value="Aldehyde Dehydrogenase, Chain A, domain 1"/>
    <property type="match status" value="1"/>
</dbReference>
<dbReference type="PANTHER" id="PTHR43353">
    <property type="entry name" value="SUCCINATE-SEMIALDEHYDE DEHYDROGENASE, MITOCHONDRIAL"/>
    <property type="match status" value="1"/>
</dbReference>
<dbReference type="EMBL" id="CP019343">
    <property type="protein sequence ID" value="ARN73829.1"/>
    <property type="molecule type" value="Genomic_DNA"/>
</dbReference>
<keyword evidence="7" id="KW-1185">Reference proteome</keyword>
<dbReference type="KEGG" id="osg:BST96_06700"/>
<dbReference type="Pfam" id="PF00171">
    <property type="entry name" value="Aldedh"/>
    <property type="match status" value="1"/>
</dbReference>
<dbReference type="Proteomes" id="UP000193450">
    <property type="component" value="Chromosome"/>
</dbReference>
<sequence>MNLPLNDPSLLKNQGYLNGEWVNGDSGDTFPVFNPATGEEITRVANMGTIDTRRAIDAAKAAMKEWQKKSAKERSTVLRHWYNLIITNQEDLAVIMTSEQGKVLAESRGEVAYGASFIEWFAEEAKRVYGDVIPTPQTDNRAIVIKQPVGVVAAITPWNFPNAMITRKVGPALAAGCAIVIKPAEETPLSALALAKLAQCAGLPAGLLNILPSKNSREIGAEMTGNPFVKKLSFTGSTPVGKALMKRCSDTVKRTSMELGGNAPVIIFDDADLDKAVAGAAASKYRNSGQTCICINRILVQDTIYDAFVEKFAALVKTYKIGNGLDKSSTHGPVVNKTAIGDIQVLVDEALEKGAVAIVGGKPSDQDGYFYEPTILTHVSDSMRVFREEIFGPVAPIFSFSSEQEAIAMANDTEFGLASYIYTRDQGRVWRVSEAIECGMVGVNETAITSEVIPFGGIKESGQGREGSKYGLDDYLEIKYICMGDLHA</sequence>
<evidence type="ECO:0000256" key="4">
    <source>
        <dbReference type="RuleBase" id="RU003345"/>
    </source>
</evidence>
<dbReference type="InterPro" id="IPR029510">
    <property type="entry name" value="Ald_DH_CS_GLU"/>
</dbReference>
<comment type="similarity">
    <text evidence="1 4">Belongs to the aldehyde dehydrogenase family.</text>
</comment>
<dbReference type="InterPro" id="IPR050740">
    <property type="entry name" value="Aldehyde_DH_Superfamily"/>
</dbReference>
<evidence type="ECO:0000256" key="1">
    <source>
        <dbReference type="ARBA" id="ARBA00009986"/>
    </source>
</evidence>
<protein>
    <submittedName>
        <fullName evidence="6">Succinate-semialdehyde dehydrogenase (NADP(+))</fullName>
    </submittedName>
</protein>
<evidence type="ECO:0000259" key="5">
    <source>
        <dbReference type="Pfam" id="PF00171"/>
    </source>
</evidence>
<gene>
    <name evidence="6" type="primary">gabD</name>
    <name evidence="6" type="ORF">BST96_06700</name>
</gene>
<dbReference type="PROSITE" id="PS00070">
    <property type="entry name" value="ALDEHYDE_DEHYDR_CYS"/>
    <property type="match status" value="1"/>
</dbReference>
<dbReference type="Gene3D" id="3.40.309.10">
    <property type="entry name" value="Aldehyde Dehydrogenase, Chain A, domain 2"/>
    <property type="match status" value="1"/>
</dbReference>
<dbReference type="OrthoDB" id="5887723at2"/>
<evidence type="ECO:0000256" key="3">
    <source>
        <dbReference type="PROSITE-ProRule" id="PRU10007"/>
    </source>
</evidence>
<feature type="active site" evidence="3">
    <location>
        <position position="258"/>
    </location>
</feature>
<dbReference type="PROSITE" id="PS00687">
    <property type="entry name" value="ALDEHYDE_DEHYDR_GLU"/>
    <property type="match status" value="1"/>
</dbReference>
<dbReference type="GO" id="GO:0009450">
    <property type="term" value="P:gamma-aminobutyric acid catabolic process"/>
    <property type="evidence" value="ECO:0007669"/>
    <property type="project" value="InterPro"/>
</dbReference>
<dbReference type="FunFam" id="3.40.309.10:FF:000004">
    <property type="entry name" value="Succinate-semialdehyde dehydrogenase I"/>
    <property type="match status" value="1"/>
</dbReference>
<dbReference type="InterPro" id="IPR016161">
    <property type="entry name" value="Ald_DH/histidinol_DH"/>
</dbReference>
<dbReference type="InterPro" id="IPR016163">
    <property type="entry name" value="Ald_DH_C"/>
</dbReference>
<dbReference type="NCBIfam" id="TIGR01780">
    <property type="entry name" value="SSADH"/>
    <property type="match status" value="1"/>
</dbReference>
<organism evidence="6 7">
    <name type="scientific">Oceanicoccus sagamiensis</name>
    <dbReference type="NCBI Taxonomy" id="716816"/>
    <lineage>
        <taxon>Bacteria</taxon>
        <taxon>Pseudomonadati</taxon>
        <taxon>Pseudomonadota</taxon>
        <taxon>Gammaproteobacteria</taxon>
        <taxon>Cellvibrionales</taxon>
        <taxon>Spongiibacteraceae</taxon>
        <taxon>Oceanicoccus</taxon>
    </lineage>
</organism>
<accession>A0A1X9NE57</accession>
<evidence type="ECO:0000313" key="7">
    <source>
        <dbReference type="Proteomes" id="UP000193450"/>
    </source>
</evidence>
<evidence type="ECO:0000313" key="6">
    <source>
        <dbReference type="EMBL" id="ARN73829.1"/>
    </source>
</evidence>
<name>A0A1X9NE57_9GAMM</name>
<keyword evidence="2 4" id="KW-0560">Oxidoreductase</keyword>
<reference evidence="6 7" key="1">
    <citation type="submission" date="2016-11" db="EMBL/GenBank/DDBJ databases">
        <title>Trade-off between light-utilization and light-protection in marine flavobacteria.</title>
        <authorList>
            <person name="Kumagai Y."/>
        </authorList>
    </citation>
    <scope>NUCLEOTIDE SEQUENCE [LARGE SCALE GENOMIC DNA]</scope>
    <source>
        <strain evidence="6 7">NBRC 107125</strain>
    </source>
</reference>
<dbReference type="PANTHER" id="PTHR43353:SF5">
    <property type="entry name" value="SUCCINATE-SEMIALDEHYDE DEHYDROGENASE, MITOCHONDRIAL"/>
    <property type="match status" value="1"/>
</dbReference>
<dbReference type="InterPro" id="IPR016162">
    <property type="entry name" value="Ald_DH_N"/>
</dbReference>
<dbReference type="STRING" id="716816.BST96_06700"/>
<dbReference type="GO" id="GO:0004777">
    <property type="term" value="F:succinate-semialdehyde dehydrogenase (NAD+) activity"/>
    <property type="evidence" value="ECO:0007669"/>
    <property type="project" value="TreeGrafter"/>
</dbReference>
<dbReference type="CDD" id="cd07103">
    <property type="entry name" value="ALDH_F5_SSADH_GabD"/>
    <property type="match status" value="1"/>
</dbReference>
<dbReference type="InterPro" id="IPR015590">
    <property type="entry name" value="Aldehyde_DH_dom"/>
</dbReference>